<dbReference type="EMBL" id="VCQV01000011">
    <property type="protein sequence ID" value="TWP36505.1"/>
    <property type="molecule type" value="Genomic_DNA"/>
</dbReference>
<dbReference type="InterPro" id="IPR001646">
    <property type="entry name" value="5peptide_repeat"/>
</dbReference>
<reference evidence="2 3" key="2">
    <citation type="submission" date="2019-08" db="EMBL/GenBank/DDBJ databases">
        <title>Jejuicoccus antrihumi gen. nov., sp. nov., a new member of the family Dermacoccaceae isolated from a cave.</title>
        <authorList>
            <person name="Schumann P."/>
            <person name="Kim I.S."/>
        </authorList>
    </citation>
    <scope>NUCLEOTIDE SEQUENCE [LARGE SCALE GENOMIC DNA]</scope>
    <source>
        <strain evidence="2 3">C5-26</strain>
    </source>
</reference>
<evidence type="ECO:0000313" key="2">
    <source>
        <dbReference type="EMBL" id="TWP36505.1"/>
    </source>
</evidence>
<evidence type="ECO:0000313" key="3">
    <source>
        <dbReference type="Proteomes" id="UP000320244"/>
    </source>
</evidence>
<accession>A0A563E285</accession>
<dbReference type="AlphaFoldDB" id="A0A563E285"/>
<protein>
    <submittedName>
        <fullName evidence="2">Pentapeptide repeat-containing protein</fullName>
    </submittedName>
</protein>
<dbReference type="OrthoDB" id="3571820at2"/>
<dbReference type="Proteomes" id="UP000320244">
    <property type="component" value="Unassembled WGS sequence"/>
</dbReference>
<dbReference type="Pfam" id="PF00805">
    <property type="entry name" value="Pentapeptide"/>
    <property type="match status" value="2"/>
</dbReference>
<reference evidence="2 3" key="1">
    <citation type="submission" date="2019-05" db="EMBL/GenBank/DDBJ databases">
        <authorList>
            <person name="Lee S.D."/>
        </authorList>
    </citation>
    <scope>NUCLEOTIDE SEQUENCE [LARGE SCALE GENOMIC DNA]</scope>
    <source>
        <strain evidence="2 3">C5-26</strain>
    </source>
</reference>
<name>A0A563E285_9MICO</name>
<dbReference type="Gene3D" id="2.160.20.80">
    <property type="entry name" value="E3 ubiquitin-protein ligase SopA"/>
    <property type="match status" value="1"/>
</dbReference>
<dbReference type="SUPFAM" id="SSF141571">
    <property type="entry name" value="Pentapeptide repeat-like"/>
    <property type="match status" value="1"/>
</dbReference>
<dbReference type="PANTHER" id="PTHR47485:SF1">
    <property type="entry name" value="THYLAKOID LUMENAL 17.4 KDA PROTEIN, CHLOROPLASTIC"/>
    <property type="match status" value="1"/>
</dbReference>
<evidence type="ECO:0000256" key="1">
    <source>
        <dbReference type="ARBA" id="ARBA00022737"/>
    </source>
</evidence>
<sequence>MRQVSRMGLWARNGPGPASRRVEYKHPQWSTYTYSTRALSTPLDGSDAGRRCHAAGMELTEETYDGPGLRAAIADAVDPPTLTRCSLVAADLRDADLTEVRFVDCAMDGALLDGAMLGQAVFDGCRLMGASFKKTRGFGFSLRRCNLFAADLTAAPLSHEDLTGCRFTEANLRSADLRDAVLDGCDLLHADLYQAKLTGADLRGAALGPCDLDRLKAMKGAIITTNQAAQILVDLAGVTITPS</sequence>
<proteinExistence type="predicted"/>
<keyword evidence="3" id="KW-1185">Reference proteome</keyword>
<keyword evidence="1" id="KW-0677">Repeat</keyword>
<organism evidence="2 3">
    <name type="scientific">Leekyejoonella antrihumi</name>
    <dbReference type="NCBI Taxonomy" id="1660198"/>
    <lineage>
        <taxon>Bacteria</taxon>
        <taxon>Bacillati</taxon>
        <taxon>Actinomycetota</taxon>
        <taxon>Actinomycetes</taxon>
        <taxon>Micrococcales</taxon>
        <taxon>Dermacoccaceae</taxon>
        <taxon>Leekyejoonella</taxon>
    </lineage>
</organism>
<comment type="caution">
    <text evidence="2">The sequence shown here is derived from an EMBL/GenBank/DDBJ whole genome shotgun (WGS) entry which is preliminary data.</text>
</comment>
<gene>
    <name evidence="2" type="ORF">FGL98_09835</name>
</gene>
<dbReference type="PANTHER" id="PTHR47485">
    <property type="entry name" value="THYLAKOID LUMENAL 17.4 KDA PROTEIN, CHLOROPLASTIC"/>
    <property type="match status" value="1"/>
</dbReference>